<dbReference type="InterPro" id="IPR045851">
    <property type="entry name" value="AMP-bd_C_sf"/>
</dbReference>
<dbReference type="Gene3D" id="1.10.1200.10">
    <property type="entry name" value="ACP-like"/>
    <property type="match status" value="3"/>
</dbReference>
<dbReference type="PANTHER" id="PTHR45527:SF14">
    <property type="entry name" value="PLIPASTATIN SYNTHASE SUBUNIT B"/>
    <property type="match status" value="1"/>
</dbReference>
<dbReference type="InterPro" id="IPR001242">
    <property type="entry name" value="Condensation_dom"/>
</dbReference>
<accession>A0A1G9FJR9</accession>
<feature type="domain" description="Carrier" evidence="5">
    <location>
        <begin position="1784"/>
        <end position="1859"/>
    </location>
</feature>
<dbReference type="Gene3D" id="3.30.559.30">
    <property type="entry name" value="Nonribosomal peptide synthetase, condensation domain"/>
    <property type="match status" value="4"/>
</dbReference>
<dbReference type="Proteomes" id="UP000198706">
    <property type="component" value="Unassembled WGS sequence"/>
</dbReference>
<dbReference type="InterPro" id="IPR006162">
    <property type="entry name" value="Ppantetheine_attach_site"/>
</dbReference>
<dbReference type="GO" id="GO:0003824">
    <property type="term" value="F:catalytic activity"/>
    <property type="evidence" value="ECO:0007669"/>
    <property type="project" value="InterPro"/>
</dbReference>
<feature type="domain" description="Carrier" evidence="5">
    <location>
        <begin position="2847"/>
        <end position="2922"/>
    </location>
</feature>
<dbReference type="GO" id="GO:0044550">
    <property type="term" value="P:secondary metabolite biosynthetic process"/>
    <property type="evidence" value="ECO:0007669"/>
    <property type="project" value="UniProtKB-ARBA"/>
</dbReference>
<dbReference type="CDD" id="cd19531">
    <property type="entry name" value="LCL_NRPS-like"/>
    <property type="match status" value="2"/>
</dbReference>
<dbReference type="NCBIfam" id="NF003417">
    <property type="entry name" value="PRK04813.1"/>
    <property type="match status" value="4"/>
</dbReference>
<keyword evidence="3" id="KW-0596">Phosphopantetheine</keyword>
<keyword evidence="7" id="KW-1185">Reference proteome</keyword>
<dbReference type="GO" id="GO:0043041">
    <property type="term" value="P:amino acid activation for nonribosomal peptide biosynthetic process"/>
    <property type="evidence" value="ECO:0007669"/>
    <property type="project" value="TreeGrafter"/>
</dbReference>
<evidence type="ECO:0000256" key="1">
    <source>
        <dbReference type="ARBA" id="ARBA00001957"/>
    </source>
</evidence>
<dbReference type="InterPro" id="IPR020845">
    <property type="entry name" value="AMP-binding_CS"/>
</dbReference>
<dbReference type="InterPro" id="IPR042099">
    <property type="entry name" value="ANL_N_sf"/>
</dbReference>
<dbReference type="InterPro" id="IPR025110">
    <property type="entry name" value="AMP-bd_C"/>
</dbReference>
<dbReference type="Gene3D" id="3.30.300.30">
    <property type="match status" value="4"/>
</dbReference>
<dbReference type="Gene3D" id="2.30.38.10">
    <property type="entry name" value="Luciferase, Domain 3"/>
    <property type="match status" value="2"/>
</dbReference>
<dbReference type="SUPFAM" id="SSF52777">
    <property type="entry name" value="CoA-dependent acyltransferases"/>
    <property type="match status" value="7"/>
</dbReference>
<dbReference type="Gene3D" id="3.40.50.980">
    <property type="match status" value="4"/>
</dbReference>
<dbReference type="FunFam" id="3.30.300.30:FF:000010">
    <property type="entry name" value="Enterobactin synthetase component F"/>
    <property type="match status" value="4"/>
</dbReference>
<dbReference type="SUPFAM" id="SSF56801">
    <property type="entry name" value="Acetyl-CoA synthetase-like"/>
    <property type="match status" value="4"/>
</dbReference>
<dbReference type="STRING" id="137658.SAMN05216186_111137"/>
<dbReference type="Pfam" id="PF00668">
    <property type="entry name" value="Condensation"/>
    <property type="match status" value="4"/>
</dbReference>
<dbReference type="SUPFAM" id="SSF53474">
    <property type="entry name" value="alpha/beta-Hydrolases"/>
    <property type="match status" value="1"/>
</dbReference>
<dbReference type="PANTHER" id="PTHR45527">
    <property type="entry name" value="NONRIBOSOMAL PEPTIDE SYNTHETASE"/>
    <property type="match status" value="1"/>
</dbReference>
<dbReference type="Gene3D" id="3.40.50.1820">
    <property type="entry name" value="alpha/beta hydrolase"/>
    <property type="match status" value="1"/>
</dbReference>
<comment type="cofactor">
    <cofactor evidence="1">
        <name>pantetheine 4'-phosphate</name>
        <dbReference type="ChEBI" id="CHEBI:47942"/>
    </cofactor>
</comment>
<keyword evidence="4" id="KW-0597">Phosphoprotein</keyword>
<dbReference type="InterPro" id="IPR009081">
    <property type="entry name" value="PP-bd_ACP"/>
</dbReference>
<dbReference type="FunFam" id="3.40.50.12780:FF:000012">
    <property type="entry name" value="Non-ribosomal peptide synthetase"/>
    <property type="match status" value="4"/>
</dbReference>
<dbReference type="InterPro" id="IPR023213">
    <property type="entry name" value="CAT-like_dom_sf"/>
</dbReference>
<name>A0A1G9FJR9_9PSED</name>
<evidence type="ECO:0000313" key="6">
    <source>
        <dbReference type="EMBL" id="SDK88605.1"/>
    </source>
</evidence>
<feature type="domain" description="Carrier" evidence="5">
    <location>
        <begin position="715"/>
        <end position="790"/>
    </location>
</feature>
<evidence type="ECO:0000313" key="7">
    <source>
        <dbReference type="Proteomes" id="UP000198706"/>
    </source>
</evidence>
<dbReference type="InterPro" id="IPR020806">
    <property type="entry name" value="PKS_PP-bd"/>
</dbReference>
<dbReference type="InterPro" id="IPR036736">
    <property type="entry name" value="ACP-like_sf"/>
</dbReference>
<dbReference type="CDD" id="cd12117">
    <property type="entry name" value="A_NRPS_Srf_like"/>
    <property type="match status" value="1"/>
</dbReference>
<dbReference type="CDD" id="cd17652">
    <property type="entry name" value="A_NRPS_CmdD_like"/>
    <property type="match status" value="1"/>
</dbReference>
<evidence type="ECO:0000256" key="2">
    <source>
        <dbReference type="ARBA" id="ARBA00006432"/>
    </source>
</evidence>
<dbReference type="CDD" id="cd05930">
    <property type="entry name" value="A_NRPS"/>
    <property type="match status" value="1"/>
</dbReference>
<dbReference type="GO" id="GO:0031177">
    <property type="term" value="F:phosphopantetheine binding"/>
    <property type="evidence" value="ECO:0007669"/>
    <property type="project" value="InterPro"/>
</dbReference>
<dbReference type="CDD" id="cd19540">
    <property type="entry name" value="LCL_NRPS-like"/>
    <property type="match status" value="1"/>
</dbReference>
<dbReference type="InterPro" id="IPR010071">
    <property type="entry name" value="AA_adenyl_dom"/>
</dbReference>
<dbReference type="PROSITE" id="PS00012">
    <property type="entry name" value="PHOSPHOPANTETHEINE"/>
    <property type="match status" value="4"/>
</dbReference>
<dbReference type="NCBIfam" id="TIGR01733">
    <property type="entry name" value="AA-adenyl-dom"/>
    <property type="match status" value="4"/>
</dbReference>
<organism evidence="6 7">
    <name type="scientific">Pseudomonas indica</name>
    <dbReference type="NCBI Taxonomy" id="137658"/>
    <lineage>
        <taxon>Bacteria</taxon>
        <taxon>Pseudomonadati</taxon>
        <taxon>Pseudomonadota</taxon>
        <taxon>Gammaproteobacteria</taxon>
        <taxon>Pseudomonadales</taxon>
        <taxon>Pseudomonadaceae</taxon>
        <taxon>Pseudomonas</taxon>
    </lineage>
</organism>
<dbReference type="Pfam" id="PF00550">
    <property type="entry name" value="PP-binding"/>
    <property type="match status" value="4"/>
</dbReference>
<evidence type="ECO:0000259" key="5">
    <source>
        <dbReference type="PROSITE" id="PS50075"/>
    </source>
</evidence>
<dbReference type="FunFam" id="3.40.50.980:FF:000001">
    <property type="entry name" value="Non-ribosomal peptide synthetase"/>
    <property type="match status" value="3"/>
</dbReference>
<dbReference type="FunFam" id="3.40.50.980:FF:000002">
    <property type="entry name" value="Enterobactin synthetase component F"/>
    <property type="match status" value="1"/>
</dbReference>
<comment type="similarity">
    <text evidence="2">Belongs to the ATP-dependent AMP-binding enzyme family.</text>
</comment>
<dbReference type="InterPro" id="IPR000873">
    <property type="entry name" value="AMP-dep_synth/lig_dom"/>
</dbReference>
<dbReference type="SMART" id="SM00823">
    <property type="entry name" value="PKS_PP"/>
    <property type="match status" value="4"/>
</dbReference>
<dbReference type="GO" id="GO:0072330">
    <property type="term" value="P:monocarboxylic acid biosynthetic process"/>
    <property type="evidence" value="ECO:0007669"/>
    <property type="project" value="UniProtKB-ARBA"/>
</dbReference>
<evidence type="ECO:0000256" key="4">
    <source>
        <dbReference type="ARBA" id="ARBA00022553"/>
    </source>
</evidence>
<dbReference type="EMBL" id="FNFD01000011">
    <property type="protein sequence ID" value="SDK88605.1"/>
    <property type="molecule type" value="Genomic_DNA"/>
</dbReference>
<protein>
    <submittedName>
        <fullName evidence="6">Amino acid adenylation domain-containing protein</fullName>
    </submittedName>
</protein>
<dbReference type="InterPro" id="IPR001031">
    <property type="entry name" value="Thioesterase"/>
</dbReference>
<dbReference type="Gene3D" id="3.30.559.10">
    <property type="entry name" value="Chloramphenicol acetyltransferase-like domain"/>
    <property type="match status" value="3"/>
</dbReference>
<dbReference type="CDD" id="cd17643">
    <property type="entry name" value="A_NRPS_Cytc1-like"/>
    <property type="match status" value="1"/>
</dbReference>
<reference evidence="6 7" key="1">
    <citation type="submission" date="2016-10" db="EMBL/GenBank/DDBJ databases">
        <authorList>
            <person name="de Groot N.N."/>
        </authorList>
    </citation>
    <scope>NUCLEOTIDE SEQUENCE [LARGE SCALE GENOMIC DNA]</scope>
    <source>
        <strain evidence="6 7">JCM 21544</strain>
    </source>
</reference>
<gene>
    <name evidence="6" type="ORF">SAMN05216186_111137</name>
</gene>
<dbReference type="FunFam" id="3.30.559.10:FF:000012">
    <property type="entry name" value="Non-ribosomal peptide synthetase"/>
    <property type="match status" value="1"/>
</dbReference>
<proteinExistence type="inferred from homology"/>
<dbReference type="PROSITE" id="PS00455">
    <property type="entry name" value="AMP_BINDING"/>
    <property type="match status" value="4"/>
</dbReference>
<dbReference type="InterPro" id="IPR029058">
    <property type="entry name" value="AB_hydrolase_fold"/>
</dbReference>
<dbReference type="SUPFAM" id="SSF47336">
    <property type="entry name" value="ACP-like"/>
    <property type="match status" value="4"/>
</dbReference>
<dbReference type="FunFam" id="1.10.1200.10:FF:000005">
    <property type="entry name" value="Nonribosomal peptide synthetase 1"/>
    <property type="match status" value="2"/>
</dbReference>
<dbReference type="SMART" id="SM00824">
    <property type="entry name" value="PKS_TE"/>
    <property type="match status" value="1"/>
</dbReference>
<dbReference type="FunFam" id="2.30.38.10:FF:000001">
    <property type="entry name" value="Non-ribosomal peptide synthetase PvdI"/>
    <property type="match status" value="4"/>
</dbReference>
<dbReference type="PROSITE" id="PS50075">
    <property type="entry name" value="CARRIER"/>
    <property type="match status" value="4"/>
</dbReference>
<dbReference type="Pfam" id="PF13193">
    <property type="entry name" value="AMP-binding_C"/>
    <property type="match status" value="4"/>
</dbReference>
<sequence>MVLQAALAILLSRHGAGQDIVIGSPVAGRDDQALAPLVGFFVNTLALRTDTRGNPTVADLLKRVRDQSLAAYANQDVPFEQVVEALNPLRTPSAHPVFQVMLGLQNMALPRLALAGLQVTPKPVEQPSIKCDLVFNLREETSPGGEPAGLWGRLEYAADLFDRPTAEHLAERWQRILEAMAAAPRERIDDIALLDAEETHRLEQWNDTRQAVDEWPIPALFARRVLEHPDATALVAGATRLSYAELDNRSNRLAHRLLASGVAREDAVAVLLEDTLDFVVSILAVLKAGGVYVPLSSRYPEERKRWIVEDAATKVLLVRDRAHGEGLAGCIVTLDEAEIAHGPATIPDVPCSADQLAYVIYTSGSTGKPKGVAVSHRNIASFVGDRRWQDGDHACVLAHSSHAFDASTYEIWVPLLTGGTVVAAPGGELDPTTLERTLVEGGITALFLTTALFRLIMDSAPSSLSSLRTVWTGGERASPAAFRRMLDACPATRTVHVYGPTETTTFAVAHALPTAAPVAENVPLGLPLGNTQVHILDHRLRRQPIGVAGEICIGGPGVARGYLNRPGLTAERFVADPFGPPGSRLYRSGDLGRWRHDGILEFLGRIDDQVKIRGFRIEPGEIQAVLEQHPGVAQAVVLVREAPAGGKQLVAYTVPCDKACPDPAVLRRHLAERLPDYMVPAAVVMLDALPLTANGKIDRKALPAPDFTASSAIREPRTPRERALASLFADTLGLPRVGLDDNFFDLGGHSLLATQLVSRVRSALSLDLPLRTLFEAPSVAQLLQRLDDDAGETRPVLRPQPRPDSLPLSPAQQRLWFIHRLEGPSPTYNIPVCWSLHGELDHVALDHALADLVERHESLRTLFAETADGACQRILSADQARPVLERIALGLGERPDAPLPPAVRNALNQAVHHRFDLTREIPLRAILFELGPTQHVLLLVLHHIAADGFSIPPLSADLATAYAARRRGQAPAWPPLPVQYADYTLWQHALLEQPIGNATLAERQLAYWREALHGVPELCGPQPDRPRPARPNHRGDSVPLDLPEHLHAELTALGQRHGATLFMVLQAALAILLTRHGAGTDIVIGAPIAGRTDEALAPLVGFFVNTLALRTDTSGDPGIAELLSRVRERNLAAYAHQDLPFERLVEALNPSRTLSAHPLFQVMLGLQHGTQTGLALADLVATPQPACLSSVKFDLVFNLRETLDDQGQPVRLQGSLEYAMELFDRTSAERLARHWRHILDGMLADSDRRIGDIDLLDRHDRHQLDLWNNSYHPVEEAPVSVLFERQVRRSPKAIALVDASEALSYAELNARANRLAHRLLALGVGHEDHVAVALPRGADLAIALLAIFKAGATYLPLDPGYPRERLAYMVTDARPMALLTTVALQQDLPHIQGPLLRLDDPDCLASLACQSDSDPDDTARGFALSPRQAAYLIYTSGSTGRPKGVVVTHQGLPHLVSTHRRRCALGPGSRVLQFASPSFDAAISELLRPLLSGATLVAAEPDALTPGIPLAALVEREGITHLTLPPAALAVMPEGSLASVRHLIVAGEACPPALVGRWSPGRSMINAYGPTETTVLATMNATLNSSDLSLGTPIDNARVHLLDERLREVPIGVAGEICIGGPGVARGYLNRPGLTAERFVADPFGPPGARLYRSGDLGRWRADGSLEYFGRIDEQVKIRGFRIELGEIEARLAACPGVRETAVIVRDTGSDGKQLVAYFTVRPEAQAPTPAALREALASQLPDYMLPAAFVRLDTLPLTANGKLDRRALPAPGTDAVASRAYEPPQGPVETRIAGIWAALLGLDRVGRHDHFFELGGHSLLVMQLLARLQAAFHCQLHLADLFEHPMLHEQGRLVTQAQHTTLPPIEPASRQVPLPLSFAQQRLWFLDRLEGPNSTYLIPLALRLDGALDTMALRRALQALVSRHEVLRSRFAERNGESQVDILPVEQTFRLDEEVLDDPSQLASRLEREAHSFFRLEEEAPIRFRLLRLAEREHVLLIVQHHIVSDGWSAGVLRRELAALYDAFAQGLDDPLPALPIQYPDYAAWQRRWLTGEHLQRQADYWRTQLADAPTLIDLPLDRPRPPIQDFAGANLGFELDPALSRDLEALGRRHGCTPYMTLLAAWGALLGRLTRQPTVLIGTPVAGRTRTELEPLIGFFVNTLALRIDQPGRLTVPELLSRVRQVALEAQDHQELPFEQVVELLQPPRSLAHAPLVQVMFAWEDHEPIAVDSGPWASLSPQSLGLPGTTAKFDLSLTFSRSGNRLKGNLNYATALFDATTIERHAGHLQALLRGMVENERQVLGRIDLLSAAERDHLLHGLNRTQATPPQPCIHRLFEAQVRHSPDAVALVMDEARMSYAELDARANRLAHHLRGLGVGPDARVAICVQRGFDMLVGLLAILKAGGAYVPLDPAYPLERLAFMLDDSQPLVLLADSSLPDGLALPDDLPLCRLDAERPAWAGQPDTAPEVPDLTPDHLAYLIYTSGSTGKPKGVMIEHRQVTRLFAATQAWFGFGPQDTWSLFHSFAFDFSVWEIWGALLHGGKLLIVPHAASRSPQDFYALLCDIGVTVLNQTPSAFRQLCTTQAGSDRRHALRCIVFGGEALDTAWLRPWYAHPANAGTRLVNMYGITETTVHVTYRALEPADAERAGASPIGERIPDLRLYVLDEYGQPAPLGVAGELHVGGAGLARGYLNRPDLTAERFITDPFGPPGARLYRSGDLGRWRNDGSLEYLGRIDEQVKIRGFRIELGEIEARLASCPGVREAVVLTRETGAGDKQLVAYFTARPVAQAPTPAALREVLASQLPDYMLPAAFVRLDALPLTANGKLDRRALPAPGTDAVASRTYEPPQGPVETRIAGIWTALLNLDRVGRHDHFFELGGHSLLMMQLLARLQDAFQCQLRLAVLFEHPVLHEQATLVAQSRQAVVPPVEPVSREAPLPLSFAQQRLWFLDQMEGPSPTYLIPMALRLEGDLHLGALRRAIQALVDRHDVFRSRFIAHGGEPCLDILPPGSIPELLERHDLPPEQDRTSAIRHWLEKETRRAFRLDSELPVRFHLLCIAEREHLLLIVQHHIVSDGWSAGVLRRELAAFYDAFAQGLDDPLPALPIQYPDYAAWQRRWLTGEHLQRQADYWRIQLADAPTLIDLPLDRPRPPTQDFAGANLGFELDPALSRDLEALGRRHGCTPFMTLLAAWGALLGRLTRQPTVLIGTPVAGRTRTELEPLIGFFVNTLALRIDQPGRLTVPELLSRVRQVALEAQDHQELPFEQVVELLQPPRSLAHAPLVQVLFAWEDGEAGESPEGPWAMLNPRPVALSGSTAKFDLSLTFVRSGDCFKANLNYATALFDTTTIERHAGYLQTLLRGMVEDEWQALGRINLLSDLERDALLALDHGQATPIRPCIHKMFEAQARRAPDAVALAMDEARMSYAELDARANRLAHHLRGLGVGPDARVAICAQRGFDMLVGLLAILKAGGAYVPLDPAYPLERLAFMLADSQPLALLADSSLPDGLALPDDLPLCRLDAERPAWANQPDTAPDVPNLTPDHLAYLIYTSGSTGKPKGVMVEHRSLANHIGWQTETFGLTSADRFLQRTPISFDASVWELWTPLAIGARLVLLPNSANRDPLAIAETIRRQEASIVQCVPSLLDALLPDDGSTPFRCRYLFCGGEPLSTALAERAAPLATEGVVNLYGPTEATIDSTAWRCTGNTAWQPLGRPIANTRVYVLDERLQPVPAGTPGEIHIAGAGVARGYLRRPGLTAERFVADPFGPPGSRLYRSGDLGRWCNDGTLEYLGRIDEQVKIRGFRIEPGEIQATLERHPQVAQAAVTVRHDRSGREHVIAYAVAAPTADLEPAALRRFLAERLPEHMVPSAVLRLAALPLTPNGKVDRKALPAPDFTAQTSTREPLTPRERTLAALFARTLGLDRVGMDDNFFELGGHSLLATRLVSDIRTALDVALPVRALFEAPSVARLARWLDSGDSASDFAPLLPLRRGGGMRPLFCLHTASGLGWAFTGLAAALPGGIPLYVLQTPYLEAGSRLPSDQDDLIDAYIATLRQVQAEGPYRLLGWSIGGVIAHRIATRLEALGHEVEHLILLDSYPLDRPESEMPTEAELLRRFCEMVGIDAPRDTDDPRQALARSTRGRLATLPAEQVEWLFEAFKHTLKLWRRPNLGHLRGRLSFLEATATAPREIPFHRLWAAFASDIEAHALPCHHDEMTRPEWLARIAQLLAKRLRQ</sequence>
<dbReference type="GO" id="GO:0005829">
    <property type="term" value="C:cytosol"/>
    <property type="evidence" value="ECO:0007669"/>
    <property type="project" value="TreeGrafter"/>
</dbReference>
<dbReference type="FunFam" id="1.10.1200.10:FF:000016">
    <property type="entry name" value="Non-ribosomal peptide synthase"/>
    <property type="match status" value="2"/>
</dbReference>
<evidence type="ECO:0000256" key="3">
    <source>
        <dbReference type="ARBA" id="ARBA00022450"/>
    </source>
</evidence>
<feature type="domain" description="Carrier" evidence="5">
    <location>
        <begin position="3902"/>
        <end position="3977"/>
    </location>
</feature>
<dbReference type="InterPro" id="IPR020802">
    <property type="entry name" value="TesA-like"/>
</dbReference>
<dbReference type="Pfam" id="PF00501">
    <property type="entry name" value="AMP-binding"/>
    <property type="match status" value="4"/>
</dbReference>
<dbReference type="Pfam" id="PF00975">
    <property type="entry name" value="Thioesterase"/>
    <property type="match status" value="1"/>
</dbReference>
<dbReference type="Gene3D" id="3.40.50.12780">
    <property type="entry name" value="N-terminal domain of ligase-like"/>
    <property type="match status" value="2"/>
</dbReference>